<organism evidence="5 6">
    <name type="scientific">Pannonibacter tanglangensis</name>
    <dbReference type="NCBI Taxonomy" id="2750084"/>
    <lineage>
        <taxon>Bacteria</taxon>
        <taxon>Pseudomonadati</taxon>
        <taxon>Pseudomonadota</taxon>
        <taxon>Alphaproteobacteria</taxon>
        <taxon>Hyphomicrobiales</taxon>
        <taxon>Stappiaceae</taxon>
        <taxon>Pannonibacter</taxon>
    </lineage>
</organism>
<keyword evidence="2" id="KW-0223">Dioxygenase</keyword>
<name>A0A7X5F3U8_9HYPH</name>
<dbReference type="InterPro" id="IPR000627">
    <property type="entry name" value="Intradiol_dOase_C"/>
</dbReference>
<evidence type="ECO:0000313" key="6">
    <source>
        <dbReference type="Proteomes" id="UP000586722"/>
    </source>
</evidence>
<dbReference type="SUPFAM" id="SSF49482">
    <property type="entry name" value="Aromatic compound dioxygenase"/>
    <property type="match status" value="1"/>
</dbReference>
<comment type="similarity">
    <text evidence="1">Belongs to the intradiol ring-cleavage dioxygenase family.</text>
</comment>
<feature type="domain" description="Intradiol ring-cleavage dioxygenases" evidence="4">
    <location>
        <begin position="46"/>
        <end position="199"/>
    </location>
</feature>
<dbReference type="EC" id="1.13.11.3" evidence="5"/>
<dbReference type="PANTHER" id="PTHR33711">
    <property type="entry name" value="DIOXYGENASE, PUTATIVE (AFU_ORTHOLOGUE AFUA_2G02910)-RELATED"/>
    <property type="match status" value="1"/>
</dbReference>
<dbReference type="CDD" id="cd03463">
    <property type="entry name" value="3_4-PCD_alpha"/>
    <property type="match status" value="1"/>
</dbReference>
<dbReference type="GO" id="GO:0018578">
    <property type="term" value="F:protocatechuate 3,4-dioxygenase activity"/>
    <property type="evidence" value="ECO:0007669"/>
    <property type="project" value="UniProtKB-EC"/>
</dbReference>
<evidence type="ECO:0000256" key="1">
    <source>
        <dbReference type="ARBA" id="ARBA00007825"/>
    </source>
</evidence>
<sequence>MVQPLNYLSETTSQTAGPYVHIGLAPAAAGFDIFEKNFSHVIAGPQTRGTRIRIEGRVLDGTGTPVRDVLVESWQANSEGRFNHPDDTQAKALDPDFRGWGRSCSDFDTGVFLLDTIKPGSVPWRDGRPQAPHISLWIVARGINIGLNTRLYFSDEEAANATDPVLRLIEQEVRRKTLIAERQETPEGLVYRFDIHLQGDRETVFFDI</sequence>
<evidence type="ECO:0000256" key="2">
    <source>
        <dbReference type="ARBA" id="ARBA00022964"/>
    </source>
</evidence>
<reference evidence="5 6" key="1">
    <citation type="submission" date="2020-01" db="EMBL/GenBank/DDBJ databases">
        <authorList>
            <person name="Peng S.Y."/>
            <person name="Li J."/>
            <person name="Wang M."/>
            <person name="Wang L."/>
            <person name="Wang C.Q."/>
            <person name="Wang J.R."/>
        </authorList>
    </citation>
    <scope>NUCLEOTIDE SEQUENCE [LARGE SCALE GENOMIC DNA]</scope>
    <source>
        <strain evidence="5 6">XCT-53</strain>
    </source>
</reference>
<dbReference type="InterPro" id="IPR015889">
    <property type="entry name" value="Intradiol_dOase_core"/>
</dbReference>
<gene>
    <name evidence="5" type="primary">pcaG</name>
    <name evidence="5" type="ORF">GWI72_08380</name>
</gene>
<dbReference type="NCBIfam" id="TIGR02423">
    <property type="entry name" value="protocat_alph"/>
    <property type="match status" value="1"/>
</dbReference>
<comment type="caution">
    <text evidence="5">The sequence shown here is derived from an EMBL/GenBank/DDBJ whole genome shotgun (WGS) entry which is preliminary data.</text>
</comment>
<dbReference type="AlphaFoldDB" id="A0A7X5F3U8"/>
<dbReference type="InterPro" id="IPR050770">
    <property type="entry name" value="Intradiol_RC_Dioxygenase"/>
</dbReference>
<dbReference type="GO" id="GO:0008199">
    <property type="term" value="F:ferric iron binding"/>
    <property type="evidence" value="ECO:0007669"/>
    <property type="project" value="InterPro"/>
</dbReference>
<dbReference type="Pfam" id="PF00775">
    <property type="entry name" value="Dioxygenase_C"/>
    <property type="match status" value="1"/>
</dbReference>
<dbReference type="EMBL" id="JAABLQ010000001">
    <property type="protein sequence ID" value="NBN78280.1"/>
    <property type="molecule type" value="Genomic_DNA"/>
</dbReference>
<evidence type="ECO:0000256" key="3">
    <source>
        <dbReference type="ARBA" id="ARBA00023002"/>
    </source>
</evidence>
<evidence type="ECO:0000313" key="5">
    <source>
        <dbReference type="EMBL" id="NBN78280.1"/>
    </source>
</evidence>
<protein>
    <submittedName>
        <fullName evidence="5">Protocatechuate 3,4-dioxygenase subunit alpha</fullName>
        <ecNumber evidence="5">1.13.11.3</ecNumber>
    </submittedName>
</protein>
<dbReference type="PANTHER" id="PTHR33711:SF9">
    <property type="entry name" value="PROTOCATECHUATE 3,4-DIOXYGENASE ALPHA CHAIN"/>
    <property type="match status" value="1"/>
</dbReference>
<dbReference type="InterPro" id="IPR012786">
    <property type="entry name" value="Protocat_dOase_a"/>
</dbReference>
<dbReference type="Gene3D" id="2.60.130.10">
    <property type="entry name" value="Aromatic compound dioxygenase"/>
    <property type="match status" value="1"/>
</dbReference>
<proteinExistence type="inferred from homology"/>
<keyword evidence="6" id="KW-1185">Reference proteome</keyword>
<keyword evidence="3 5" id="KW-0560">Oxidoreductase</keyword>
<accession>A0A7X5F3U8</accession>
<dbReference type="RefSeq" id="WP_161708349.1">
    <property type="nucleotide sequence ID" value="NZ_JAABLQ010000001.1"/>
</dbReference>
<evidence type="ECO:0000259" key="4">
    <source>
        <dbReference type="Pfam" id="PF00775"/>
    </source>
</evidence>
<dbReference type="Proteomes" id="UP000586722">
    <property type="component" value="Unassembled WGS sequence"/>
</dbReference>